<keyword evidence="4" id="KW-1185">Reference proteome</keyword>
<dbReference type="Pfam" id="PF09374">
    <property type="entry name" value="PG_binding_3"/>
    <property type="match status" value="1"/>
</dbReference>
<sequence length="162" mass="17807">MNNFAKALDVVLHHEGGYVNHPNDPGGETIYGISRRSHPDVWAKGRPSIDDAKRIYHRDYWLPIKADALPLPVALMVFDTAVNSGNRRAVMLLQRALRVSEDGVIGPVTLAAANKADTRTLVNHIAAERITFNSSLSNWGSFGLGWSRRVVDVAVTAVQLIK</sequence>
<dbReference type="CDD" id="cd13926">
    <property type="entry name" value="N-acetylmuramidase_GH108"/>
    <property type="match status" value="1"/>
</dbReference>
<dbReference type="InterPro" id="IPR023346">
    <property type="entry name" value="Lysozyme-like_dom_sf"/>
</dbReference>
<gene>
    <name evidence="3" type="ORF">JAO78_005235</name>
</gene>
<dbReference type="SUPFAM" id="SSF53955">
    <property type="entry name" value="Lysozyme-like"/>
    <property type="match status" value="1"/>
</dbReference>
<feature type="domain" description="TtsA-like Glycoside hydrolase family 108" evidence="1">
    <location>
        <begin position="9"/>
        <end position="85"/>
    </location>
</feature>
<organism evidence="3 4">
    <name type="scientific">Alishewanella maricola</name>
    <dbReference type="NCBI Taxonomy" id="2795740"/>
    <lineage>
        <taxon>Bacteria</taxon>
        <taxon>Pseudomonadati</taxon>
        <taxon>Pseudomonadota</taxon>
        <taxon>Gammaproteobacteria</taxon>
        <taxon>Alteromonadales</taxon>
        <taxon>Alteromonadaceae</taxon>
        <taxon>Alishewanella</taxon>
    </lineage>
</organism>
<dbReference type="InterPro" id="IPR018537">
    <property type="entry name" value="Peptidoglycan-bd_3"/>
</dbReference>
<accession>A0ABS8C249</accession>
<comment type="caution">
    <text evidence="3">The sequence shown here is derived from an EMBL/GenBank/DDBJ whole genome shotgun (WGS) entry which is preliminary data.</text>
</comment>
<dbReference type="RefSeq" id="WP_226750301.1">
    <property type="nucleotide sequence ID" value="NZ_JAEINI020000002.1"/>
</dbReference>
<name>A0ABS8C249_9ALTE</name>
<evidence type="ECO:0000259" key="2">
    <source>
        <dbReference type="Pfam" id="PF09374"/>
    </source>
</evidence>
<dbReference type="InterPro" id="IPR008565">
    <property type="entry name" value="TtsA-like_GH18_dom"/>
</dbReference>
<feature type="domain" description="Peptidoglycan binding" evidence="2">
    <location>
        <begin position="88"/>
        <end position="149"/>
    </location>
</feature>
<reference evidence="3 4" key="1">
    <citation type="submission" date="2021-10" db="EMBL/GenBank/DDBJ databases">
        <title>Alishewanella koreense sp. nov. isolated from seawater of southwestern coast in South Korea and the proposal for the reclassification of Rheinheimera perlucida and Rheinheimera tuosuensis as Arsukibacterium perlucida and Arsukibacterium tuosuensis.</title>
        <authorList>
            <person name="Kim K.H."/>
            <person name="Ruan W."/>
            <person name="Kim K.R."/>
            <person name="Baek J.H."/>
            <person name="Jeon C.O."/>
        </authorList>
    </citation>
    <scope>NUCLEOTIDE SEQUENCE [LARGE SCALE GENOMIC DNA]</scope>
    <source>
        <strain evidence="3 4">16-MA</strain>
    </source>
</reference>
<protein>
    <submittedName>
        <fullName evidence="3">Peptidoglycan-binding protein</fullName>
    </submittedName>
</protein>
<evidence type="ECO:0000313" key="3">
    <source>
        <dbReference type="EMBL" id="MCB5226215.1"/>
    </source>
</evidence>
<evidence type="ECO:0000259" key="1">
    <source>
        <dbReference type="Pfam" id="PF05838"/>
    </source>
</evidence>
<proteinExistence type="predicted"/>
<dbReference type="Gene3D" id="1.20.141.10">
    <property type="entry name" value="Chitosanase, subunit A, domain 1"/>
    <property type="match status" value="1"/>
</dbReference>
<dbReference type="Pfam" id="PF05838">
    <property type="entry name" value="Glyco_hydro_108"/>
    <property type="match status" value="1"/>
</dbReference>
<dbReference type="EMBL" id="JAEINI020000002">
    <property type="protein sequence ID" value="MCB5226215.1"/>
    <property type="molecule type" value="Genomic_DNA"/>
</dbReference>
<evidence type="ECO:0000313" key="4">
    <source>
        <dbReference type="Proteomes" id="UP000633814"/>
    </source>
</evidence>
<dbReference type="Proteomes" id="UP000633814">
    <property type="component" value="Unassembled WGS sequence"/>
</dbReference>